<dbReference type="CDD" id="cd00564">
    <property type="entry name" value="TMP_TenI"/>
    <property type="match status" value="1"/>
</dbReference>
<evidence type="ECO:0000256" key="5">
    <source>
        <dbReference type="ARBA" id="ARBA00022723"/>
    </source>
</evidence>
<evidence type="ECO:0000256" key="2">
    <source>
        <dbReference type="ARBA" id="ARBA00005165"/>
    </source>
</evidence>
<comment type="cofactor">
    <cofactor evidence="1">
        <name>Mg(2+)</name>
        <dbReference type="ChEBI" id="CHEBI:18420"/>
    </cofactor>
</comment>
<evidence type="ECO:0000313" key="12">
    <source>
        <dbReference type="EMBL" id="CBH75581.1"/>
    </source>
</evidence>
<dbReference type="HAMAP" id="MF_00097">
    <property type="entry name" value="TMP_synthase"/>
    <property type="match status" value="1"/>
</dbReference>
<dbReference type="PANTHER" id="PTHR20857:SF15">
    <property type="entry name" value="THIAMINE-PHOSPHATE SYNTHASE"/>
    <property type="match status" value="1"/>
</dbReference>
<sequence length="211" mass="21546">MKREEARPLLCGPYAIVNEAPNARSIAEAVLGAGFRILQYRAKDGIDPARLREFSDLTRTHGALSIGNDDWRAAQAAGCDGVHLGPGDDGFGDPARVRAAWPEAIIGLSIGSPDEARRIDGAAVDYLGVGAIFATASKADAGAPIALAGLRAVVEATTLPICAIGGITAERLAGLRANGAAMAATIAAIAQAADPAEAARRFHAAWEGVAA</sequence>
<dbReference type="InterPro" id="IPR034291">
    <property type="entry name" value="TMP_synthase"/>
</dbReference>
<keyword evidence="5" id="KW-0479">Metal-binding</keyword>
<protein>
    <recommendedName>
        <fullName evidence="3">thiamine phosphate synthase</fullName>
        <ecNumber evidence="3">2.5.1.3</ecNumber>
    </recommendedName>
</protein>
<reference evidence="12" key="1">
    <citation type="submission" date="2009-10" db="EMBL/GenBank/DDBJ databases">
        <title>Diversity of trophic interactions inside an arsenic-rich microbial ecosystem.</title>
        <authorList>
            <person name="Bertin P.N."/>
            <person name="Heinrich-Salmeron A."/>
            <person name="Pelletier E."/>
            <person name="Goulhen-Chollet F."/>
            <person name="Arsene-Ploetze F."/>
            <person name="Gallien S."/>
            <person name="Calteau A."/>
            <person name="Vallenet D."/>
            <person name="Casiot C."/>
            <person name="Chane-Woon-Ming B."/>
            <person name="Giloteaux L."/>
            <person name="Barakat M."/>
            <person name="Bonnefoy V."/>
            <person name="Bruneel O."/>
            <person name="Chandler M."/>
            <person name="Cleiss J."/>
            <person name="Duran R."/>
            <person name="Elbaz-Poulichet F."/>
            <person name="Fonknechten N."/>
            <person name="Lauga B."/>
            <person name="Mornico D."/>
            <person name="Ortet P."/>
            <person name="Schaeffer C."/>
            <person name="Siguier P."/>
            <person name="Alexander Thil Smith A."/>
            <person name="Van Dorsselaer A."/>
            <person name="Weissenbach J."/>
            <person name="Medigue C."/>
            <person name="Le Paslier D."/>
        </authorList>
    </citation>
    <scope>NUCLEOTIDE SEQUENCE</scope>
</reference>
<dbReference type="GO" id="GO:0009228">
    <property type="term" value="P:thiamine biosynthetic process"/>
    <property type="evidence" value="ECO:0007669"/>
    <property type="project" value="UniProtKB-KW"/>
</dbReference>
<evidence type="ECO:0000256" key="7">
    <source>
        <dbReference type="ARBA" id="ARBA00022977"/>
    </source>
</evidence>
<keyword evidence="7" id="KW-0784">Thiamine biosynthesis</keyword>
<dbReference type="Gene3D" id="3.20.20.70">
    <property type="entry name" value="Aldolase class I"/>
    <property type="match status" value="1"/>
</dbReference>
<dbReference type="AlphaFoldDB" id="E6PGJ3"/>
<feature type="domain" description="Thiamine phosphate synthase/TenI" evidence="11">
    <location>
        <begin position="14"/>
        <end position="189"/>
    </location>
</feature>
<keyword evidence="4 12" id="KW-0808">Transferase</keyword>
<dbReference type="GO" id="GO:0009229">
    <property type="term" value="P:thiamine diphosphate biosynthetic process"/>
    <property type="evidence" value="ECO:0007669"/>
    <property type="project" value="UniProtKB-UniPathway"/>
</dbReference>
<name>E6PGJ3_9ZZZZ</name>
<comment type="catalytic activity">
    <reaction evidence="8">
        <text>4-methyl-5-(2-phosphooxyethyl)-thiazole + 4-amino-2-methyl-5-(diphosphooxymethyl)pyrimidine + H(+) = thiamine phosphate + diphosphate</text>
        <dbReference type="Rhea" id="RHEA:22328"/>
        <dbReference type="ChEBI" id="CHEBI:15378"/>
        <dbReference type="ChEBI" id="CHEBI:33019"/>
        <dbReference type="ChEBI" id="CHEBI:37575"/>
        <dbReference type="ChEBI" id="CHEBI:57841"/>
        <dbReference type="ChEBI" id="CHEBI:58296"/>
        <dbReference type="EC" id="2.5.1.3"/>
    </reaction>
</comment>
<dbReference type="GO" id="GO:0046872">
    <property type="term" value="F:metal ion binding"/>
    <property type="evidence" value="ECO:0007669"/>
    <property type="project" value="UniProtKB-KW"/>
</dbReference>
<evidence type="ECO:0000256" key="6">
    <source>
        <dbReference type="ARBA" id="ARBA00022842"/>
    </source>
</evidence>
<dbReference type="GO" id="GO:0004789">
    <property type="term" value="F:thiamine-phosphate diphosphorylase activity"/>
    <property type="evidence" value="ECO:0007669"/>
    <property type="project" value="UniProtKB-EC"/>
</dbReference>
<comment type="caution">
    <text evidence="12">The sequence shown here is derived from an EMBL/GenBank/DDBJ whole genome shotgun (WGS) entry which is preliminary data.</text>
</comment>
<proteinExistence type="inferred from homology"/>
<organism evidence="12">
    <name type="scientific">mine drainage metagenome</name>
    <dbReference type="NCBI Taxonomy" id="410659"/>
    <lineage>
        <taxon>unclassified sequences</taxon>
        <taxon>metagenomes</taxon>
        <taxon>ecological metagenomes</taxon>
    </lineage>
</organism>
<dbReference type="GO" id="GO:0005737">
    <property type="term" value="C:cytoplasm"/>
    <property type="evidence" value="ECO:0007669"/>
    <property type="project" value="TreeGrafter"/>
</dbReference>
<evidence type="ECO:0000256" key="3">
    <source>
        <dbReference type="ARBA" id="ARBA00012830"/>
    </source>
</evidence>
<dbReference type="InterPro" id="IPR013785">
    <property type="entry name" value="Aldolase_TIM"/>
</dbReference>
<comment type="catalytic activity">
    <reaction evidence="9">
        <text>2-(2-carboxy-4-methylthiazol-5-yl)ethyl phosphate + 4-amino-2-methyl-5-(diphosphooxymethyl)pyrimidine + 2 H(+) = thiamine phosphate + CO2 + diphosphate</text>
        <dbReference type="Rhea" id="RHEA:47848"/>
        <dbReference type="ChEBI" id="CHEBI:15378"/>
        <dbReference type="ChEBI" id="CHEBI:16526"/>
        <dbReference type="ChEBI" id="CHEBI:33019"/>
        <dbReference type="ChEBI" id="CHEBI:37575"/>
        <dbReference type="ChEBI" id="CHEBI:57841"/>
        <dbReference type="ChEBI" id="CHEBI:62890"/>
        <dbReference type="EC" id="2.5.1.3"/>
    </reaction>
</comment>
<evidence type="ECO:0000256" key="10">
    <source>
        <dbReference type="ARBA" id="ARBA00047883"/>
    </source>
</evidence>
<gene>
    <name evidence="12" type="ORF">CARN1_2651</name>
</gene>
<accession>E6PGJ3</accession>
<dbReference type="Pfam" id="PF02581">
    <property type="entry name" value="TMP-TENI"/>
    <property type="match status" value="1"/>
</dbReference>
<dbReference type="PANTHER" id="PTHR20857">
    <property type="entry name" value="THIAMINE-PHOSPHATE PYROPHOSPHORYLASE"/>
    <property type="match status" value="1"/>
</dbReference>
<comment type="catalytic activity">
    <reaction evidence="10">
        <text>2-[(2R,5Z)-2-carboxy-4-methylthiazol-5(2H)-ylidene]ethyl phosphate + 4-amino-2-methyl-5-(diphosphooxymethyl)pyrimidine + 2 H(+) = thiamine phosphate + CO2 + diphosphate</text>
        <dbReference type="Rhea" id="RHEA:47844"/>
        <dbReference type="ChEBI" id="CHEBI:15378"/>
        <dbReference type="ChEBI" id="CHEBI:16526"/>
        <dbReference type="ChEBI" id="CHEBI:33019"/>
        <dbReference type="ChEBI" id="CHEBI:37575"/>
        <dbReference type="ChEBI" id="CHEBI:57841"/>
        <dbReference type="ChEBI" id="CHEBI:62899"/>
        <dbReference type="EC" id="2.5.1.3"/>
    </reaction>
</comment>
<evidence type="ECO:0000256" key="8">
    <source>
        <dbReference type="ARBA" id="ARBA00047334"/>
    </source>
</evidence>
<dbReference type="InterPro" id="IPR022998">
    <property type="entry name" value="ThiamineP_synth_TenI"/>
</dbReference>
<keyword evidence="6" id="KW-0460">Magnesium</keyword>
<dbReference type="SUPFAM" id="SSF51391">
    <property type="entry name" value="Thiamin phosphate synthase"/>
    <property type="match status" value="1"/>
</dbReference>
<evidence type="ECO:0000259" key="11">
    <source>
        <dbReference type="Pfam" id="PF02581"/>
    </source>
</evidence>
<evidence type="ECO:0000256" key="4">
    <source>
        <dbReference type="ARBA" id="ARBA00022679"/>
    </source>
</evidence>
<comment type="pathway">
    <text evidence="2">Cofactor biosynthesis; thiamine diphosphate biosynthesis; thiamine phosphate from 4-amino-2-methyl-5-diphosphomethylpyrimidine and 4-methyl-5-(2-phosphoethyl)-thiazole: step 1/1.</text>
</comment>
<evidence type="ECO:0000256" key="1">
    <source>
        <dbReference type="ARBA" id="ARBA00001946"/>
    </source>
</evidence>
<dbReference type="UniPathway" id="UPA00060">
    <property type="reaction ID" value="UER00141"/>
</dbReference>
<dbReference type="EC" id="2.5.1.3" evidence="3"/>
<evidence type="ECO:0000256" key="9">
    <source>
        <dbReference type="ARBA" id="ARBA00047851"/>
    </source>
</evidence>
<dbReference type="InterPro" id="IPR036206">
    <property type="entry name" value="ThiamineP_synth_sf"/>
</dbReference>
<dbReference type="EMBL" id="CABL01000011">
    <property type="protein sequence ID" value="CBH75581.1"/>
    <property type="molecule type" value="Genomic_DNA"/>
</dbReference>